<dbReference type="InterPro" id="IPR011047">
    <property type="entry name" value="Quinoprotein_ADH-like_sf"/>
</dbReference>
<dbReference type="GO" id="GO:0034388">
    <property type="term" value="C:Pwp2p-containing subcomplex of 90S preribosome"/>
    <property type="evidence" value="ECO:0007669"/>
    <property type="project" value="TreeGrafter"/>
</dbReference>
<feature type="repeat" description="WD" evidence="1">
    <location>
        <begin position="197"/>
        <end position="219"/>
    </location>
</feature>
<keyword evidence="6" id="KW-1185">Reference proteome</keyword>
<gene>
    <name evidence="5" type="ORF">K461DRAFT_223647</name>
</gene>
<dbReference type="Pfam" id="PF25168">
    <property type="entry name" value="Beta-prop_WDR36-Utp21_2nd"/>
    <property type="match status" value="1"/>
</dbReference>
<dbReference type="InterPro" id="IPR007319">
    <property type="entry name" value="WDR36/Utp21_C"/>
</dbReference>
<evidence type="ECO:0000256" key="1">
    <source>
        <dbReference type="PROSITE-ProRule" id="PRU00221"/>
    </source>
</evidence>
<feature type="repeat" description="WD" evidence="1">
    <location>
        <begin position="617"/>
        <end position="658"/>
    </location>
</feature>
<evidence type="ECO:0000313" key="6">
    <source>
        <dbReference type="Proteomes" id="UP000799439"/>
    </source>
</evidence>
<dbReference type="InterPro" id="IPR059157">
    <property type="entry name" value="WDR36-Utp21_N"/>
</dbReference>
<dbReference type="GO" id="GO:0006364">
    <property type="term" value="P:rRNA processing"/>
    <property type="evidence" value="ECO:0007669"/>
    <property type="project" value="InterPro"/>
</dbReference>
<accession>A0A9P4J5Z6</accession>
<dbReference type="OrthoDB" id="10250769at2759"/>
<sequence length="1058" mass="113335">MPAADEPVPSPDTRLSKRTKLSANHALQKRPRRTPGVSKLFASFRTVGLVSPSTVPFTSIALGKTTFQITTSVGRSLQTYDLRRGLNLVFITRPQTPAAITATLAWKDCVFAAFGGSFPGIWIFKRGKKVGQLALPSGKPEDIKSLRIFGSWIVATGESTVLVWKAASRDFYTSIQCMPGSHFTGATAIVPTLLNKLLLGKDDGSVEIWNVATGKLVYTILPESVGVGAVTALEPAPALGLVAFGHSDGSVVIKDVCADETIMQFYAGSDTIGVSPITSIAFRTDGLGAGEDGRKPGVMATASLQSGDITMWDLNNGGRKSGVLRGAHAAPSKYSRGGVGKIEFLPGQAVLVSSGLDNHLNTWIFDETPFSPVPRPLHTRGGHGAAVSSLHFLPSASDGSDMSGKWLLASSRDRSLWGWSLRRDGQSSELSQGAVKKKARKSGIMSSEGRDYIEGLKAPPITAMACSLNRDGGMGALPGKLPIWQTPAQIKAQRGARDAEVSGTTGWESVVTAHEGDPRARTWFWGRKRAGRWALETSDNTEAKSVTISPCGTFAVVGSAGGAIDAFNLQSGMHRQRFPPRLTNNQAKQLKLKLAKDSEENIDLETESGRTHFYRGQGRHSAPVTGLAVDNLNHTLISADASGRVKFWSFASGALEHELDWSNIAGRINQLRLHRGSELVAFSCADAAIRVLDISTHKVVRELRISRSGSTGLSSTPFTDLAFSPDGRFLAAAVDQYVAVFDLPTGHLVDLFRLHSTCTALSFSPTGEYLATATTASVGVDIWTNRTLFTHVPTRHLDAIAVAAILDSTSLPTAPIPAGTTLSLLPSAEDSDNDSDTPPSDDDTDSLLASSLTTLSLLPRSRWQNLLYLDSVRARNRPTEPPKKPEKAPFFLPSTGGLAPSIAPAASQANDEPDLAVLEAERSRIMRMSSRGGESTALFRAAQHGKYDPLVAHMKSLSPAAADVAIRSLSVASSDGINECALFVAMLTSLLRGRSDFELGQAWMGVWLRVHADVVVADAETRERVREWQGALEEEKERIERLVGYVRGMTGYLGAGRV</sequence>
<dbReference type="AlphaFoldDB" id="A0A9P4J5Z6"/>
<keyword evidence="1" id="KW-0853">WD repeat</keyword>
<feature type="domain" description="WDR36/Utp21 N-terminal" evidence="4">
    <location>
        <begin position="69"/>
        <end position="366"/>
    </location>
</feature>
<dbReference type="GO" id="GO:0032040">
    <property type="term" value="C:small-subunit processome"/>
    <property type="evidence" value="ECO:0007669"/>
    <property type="project" value="InterPro"/>
</dbReference>
<evidence type="ECO:0000256" key="2">
    <source>
        <dbReference type="SAM" id="MobiDB-lite"/>
    </source>
</evidence>
<dbReference type="SMART" id="SM00320">
    <property type="entry name" value="WD40"/>
    <property type="match status" value="8"/>
</dbReference>
<feature type="domain" description="WDR36/Utp21 C-terminal" evidence="3">
    <location>
        <begin position="848"/>
        <end position="1053"/>
    </location>
</feature>
<dbReference type="InterPro" id="IPR015943">
    <property type="entry name" value="WD40/YVTN_repeat-like_dom_sf"/>
</dbReference>
<dbReference type="PANTHER" id="PTHR22840:SF12">
    <property type="entry name" value="WD REPEAT-CONTAINING PROTEIN 36"/>
    <property type="match status" value="1"/>
</dbReference>
<dbReference type="Pfam" id="PF04192">
    <property type="entry name" value="Utp21"/>
    <property type="match status" value="1"/>
</dbReference>
<dbReference type="Gene3D" id="2.130.10.10">
    <property type="entry name" value="YVTN repeat-like/Quinoprotein amine dehydrogenase"/>
    <property type="match status" value="2"/>
</dbReference>
<dbReference type="PANTHER" id="PTHR22840">
    <property type="entry name" value="WD REPEAT-CONTAINING PROTEIN 36"/>
    <property type="match status" value="1"/>
</dbReference>
<dbReference type="Pfam" id="PF25171">
    <property type="entry name" value="Beta-prop_WDR36-Utp21_1st"/>
    <property type="match status" value="1"/>
</dbReference>
<feature type="region of interest" description="Disordered" evidence="2">
    <location>
        <begin position="1"/>
        <end position="34"/>
    </location>
</feature>
<dbReference type="SUPFAM" id="SSF50998">
    <property type="entry name" value="Quinoprotein alcohol dehydrogenase-like"/>
    <property type="match status" value="1"/>
</dbReference>
<name>A0A9P4J5Z6_9PEZI</name>
<dbReference type="Proteomes" id="UP000799439">
    <property type="component" value="Unassembled WGS sequence"/>
</dbReference>
<protein>
    <submittedName>
        <fullName evidence="5">WD40 repeat-like protein</fullName>
    </submittedName>
</protein>
<proteinExistence type="predicted"/>
<feature type="region of interest" description="Disordered" evidence="2">
    <location>
        <begin position="821"/>
        <end position="846"/>
    </location>
</feature>
<evidence type="ECO:0000313" key="5">
    <source>
        <dbReference type="EMBL" id="KAF2153820.1"/>
    </source>
</evidence>
<evidence type="ECO:0000259" key="3">
    <source>
        <dbReference type="Pfam" id="PF04192"/>
    </source>
</evidence>
<dbReference type="InterPro" id="IPR001680">
    <property type="entry name" value="WD40_rpt"/>
</dbReference>
<organism evidence="5 6">
    <name type="scientific">Myriangium duriaei CBS 260.36</name>
    <dbReference type="NCBI Taxonomy" id="1168546"/>
    <lineage>
        <taxon>Eukaryota</taxon>
        <taxon>Fungi</taxon>
        <taxon>Dikarya</taxon>
        <taxon>Ascomycota</taxon>
        <taxon>Pezizomycotina</taxon>
        <taxon>Dothideomycetes</taxon>
        <taxon>Dothideomycetidae</taxon>
        <taxon>Myriangiales</taxon>
        <taxon>Myriangiaceae</taxon>
        <taxon>Myriangium</taxon>
    </lineage>
</organism>
<comment type="caution">
    <text evidence="5">The sequence shown here is derived from an EMBL/GenBank/DDBJ whole genome shotgun (WGS) entry which is preliminary data.</text>
</comment>
<reference evidence="5" key="1">
    <citation type="journal article" date="2020" name="Stud. Mycol.">
        <title>101 Dothideomycetes genomes: a test case for predicting lifestyles and emergence of pathogens.</title>
        <authorList>
            <person name="Haridas S."/>
            <person name="Albert R."/>
            <person name="Binder M."/>
            <person name="Bloem J."/>
            <person name="Labutti K."/>
            <person name="Salamov A."/>
            <person name="Andreopoulos B."/>
            <person name="Baker S."/>
            <person name="Barry K."/>
            <person name="Bills G."/>
            <person name="Bluhm B."/>
            <person name="Cannon C."/>
            <person name="Castanera R."/>
            <person name="Culley D."/>
            <person name="Daum C."/>
            <person name="Ezra D."/>
            <person name="Gonzalez J."/>
            <person name="Henrissat B."/>
            <person name="Kuo A."/>
            <person name="Liang C."/>
            <person name="Lipzen A."/>
            <person name="Lutzoni F."/>
            <person name="Magnuson J."/>
            <person name="Mondo S."/>
            <person name="Nolan M."/>
            <person name="Ohm R."/>
            <person name="Pangilinan J."/>
            <person name="Park H.-J."/>
            <person name="Ramirez L."/>
            <person name="Alfaro M."/>
            <person name="Sun H."/>
            <person name="Tritt A."/>
            <person name="Yoshinaga Y."/>
            <person name="Zwiers L.-H."/>
            <person name="Turgeon B."/>
            <person name="Goodwin S."/>
            <person name="Spatafora J."/>
            <person name="Crous P."/>
            <person name="Grigoriev I."/>
        </authorList>
    </citation>
    <scope>NUCLEOTIDE SEQUENCE</scope>
    <source>
        <strain evidence="5">CBS 260.36</strain>
    </source>
</reference>
<feature type="compositionally biased region" description="Acidic residues" evidence="2">
    <location>
        <begin position="829"/>
        <end position="845"/>
    </location>
</feature>
<evidence type="ECO:0000259" key="4">
    <source>
        <dbReference type="Pfam" id="PF25171"/>
    </source>
</evidence>
<dbReference type="EMBL" id="ML996084">
    <property type="protein sequence ID" value="KAF2153820.1"/>
    <property type="molecule type" value="Genomic_DNA"/>
</dbReference>
<dbReference type="PROSITE" id="PS50082">
    <property type="entry name" value="WD_REPEATS_2"/>
    <property type="match status" value="2"/>
</dbReference>